<reference evidence="2" key="1">
    <citation type="submission" date="2018-09" db="EMBL/GenBank/DDBJ databases">
        <title>Paracoccus onubensis nov. sp. a moderate halophilic bacterium isolated from Gruta de las Maravillas (Aracena, Spain).</title>
        <authorList>
            <person name="Jurado V."/>
            <person name="Gutierrez-Patricio S."/>
            <person name="Gonzalez-Pimentel J.L."/>
            <person name="Miller A.Z."/>
            <person name="Laiz L."/>
            <person name="Saiz-Jimenez C."/>
        </authorList>
    </citation>
    <scope>NUCLEOTIDE SEQUENCE [LARGE SCALE GENOMIC DNA]</scope>
    <source>
        <strain evidence="2">DSM 26381</strain>
    </source>
</reference>
<dbReference type="EMBL" id="QZEW01000026">
    <property type="protein sequence ID" value="RJL18228.1"/>
    <property type="molecule type" value="Genomic_DNA"/>
</dbReference>
<dbReference type="Proteomes" id="UP000283587">
    <property type="component" value="Unassembled WGS sequence"/>
</dbReference>
<evidence type="ECO:0008006" key="3">
    <source>
        <dbReference type="Google" id="ProtNLM"/>
    </source>
</evidence>
<dbReference type="OrthoDB" id="9809265at2"/>
<sequence length="65" mass="7491">MTAPTLKDWQQERILDALSEGFGVEDIAERTKWSVDAIRQFVFSMPVELRREIYSTETPGEGMVK</sequence>
<comment type="caution">
    <text evidence="1">The sequence shown here is derived from an EMBL/GenBank/DDBJ whole genome shotgun (WGS) entry which is preliminary data.</text>
</comment>
<dbReference type="AlphaFoldDB" id="A0A419A8H7"/>
<gene>
    <name evidence="1" type="ORF">D3P05_07760</name>
</gene>
<accession>A0A419A8H7</accession>
<dbReference type="RefSeq" id="WP_119897606.1">
    <property type="nucleotide sequence ID" value="NZ_QNRC01000013.1"/>
</dbReference>
<evidence type="ECO:0000313" key="2">
    <source>
        <dbReference type="Proteomes" id="UP000283587"/>
    </source>
</evidence>
<protein>
    <recommendedName>
        <fullName evidence="3">Helix-turn-helix domain-containing protein</fullName>
    </recommendedName>
</protein>
<evidence type="ECO:0000313" key="1">
    <source>
        <dbReference type="EMBL" id="RJL18228.1"/>
    </source>
</evidence>
<proteinExistence type="predicted"/>
<organism evidence="1 2">
    <name type="scientific">Paracoccus siganidrum</name>
    <dbReference type="NCBI Taxonomy" id="1276757"/>
    <lineage>
        <taxon>Bacteria</taxon>
        <taxon>Pseudomonadati</taxon>
        <taxon>Pseudomonadota</taxon>
        <taxon>Alphaproteobacteria</taxon>
        <taxon>Rhodobacterales</taxon>
        <taxon>Paracoccaceae</taxon>
        <taxon>Paracoccus</taxon>
    </lineage>
</organism>
<keyword evidence="2" id="KW-1185">Reference proteome</keyword>
<name>A0A419A8H7_9RHOB</name>